<dbReference type="GO" id="GO:0005886">
    <property type="term" value="C:plasma membrane"/>
    <property type="evidence" value="ECO:0007669"/>
    <property type="project" value="UniProtKB-SubCell"/>
</dbReference>
<dbReference type="RefSeq" id="WP_150900557.1">
    <property type="nucleotide sequence ID" value="NZ_WAAU01000025.1"/>
</dbReference>
<dbReference type="Pfam" id="PF00005">
    <property type="entry name" value="ABC_tran"/>
    <property type="match status" value="1"/>
</dbReference>
<dbReference type="OrthoDB" id="9760358at2"/>
<dbReference type="InterPro" id="IPR003439">
    <property type="entry name" value="ABC_transporter-like_ATP-bd"/>
</dbReference>
<reference evidence="10 11" key="1">
    <citation type="submission" date="2019-09" db="EMBL/GenBank/DDBJ databases">
        <authorList>
            <person name="Cao W.R."/>
        </authorList>
    </citation>
    <scope>NUCLEOTIDE SEQUENCE [LARGE SCALE GENOMIC DNA]</scope>
    <source>
        <strain evidence="11">a4</strain>
    </source>
</reference>
<dbReference type="GO" id="GO:0015421">
    <property type="term" value="F:ABC-type oligopeptide transporter activity"/>
    <property type="evidence" value="ECO:0007669"/>
    <property type="project" value="TreeGrafter"/>
</dbReference>
<comment type="subcellular location">
    <subcellularLocation>
        <location evidence="1">Cell membrane</location>
        <topology evidence="1">Multi-pass membrane protein</topology>
    </subcellularLocation>
</comment>
<keyword evidence="5" id="KW-0547">Nucleotide-binding</keyword>
<evidence type="ECO:0000256" key="4">
    <source>
        <dbReference type="ARBA" id="ARBA00022692"/>
    </source>
</evidence>
<keyword evidence="8" id="KW-0472">Membrane</keyword>
<dbReference type="InterPro" id="IPR039421">
    <property type="entry name" value="Type_1_exporter"/>
</dbReference>
<dbReference type="EMBL" id="WAAU01000025">
    <property type="protein sequence ID" value="KAB1155108.1"/>
    <property type="molecule type" value="Genomic_DNA"/>
</dbReference>
<evidence type="ECO:0000313" key="11">
    <source>
        <dbReference type="Proteomes" id="UP000467305"/>
    </source>
</evidence>
<organism evidence="10 11">
    <name type="scientific">Tenacibaculum aiptasiae</name>
    <dbReference type="NCBI Taxonomy" id="426481"/>
    <lineage>
        <taxon>Bacteria</taxon>
        <taxon>Pseudomonadati</taxon>
        <taxon>Bacteroidota</taxon>
        <taxon>Flavobacteriia</taxon>
        <taxon>Flavobacteriales</taxon>
        <taxon>Flavobacteriaceae</taxon>
        <taxon>Tenacibaculum</taxon>
    </lineage>
</organism>
<dbReference type="SUPFAM" id="SSF52540">
    <property type="entry name" value="P-loop containing nucleoside triphosphate hydrolases"/>
    <property type="match status" value="1"/>
</dbReference>
<dbReference type="GO" id="GO:0016887">
    <property type="term" value="F:ATP hydrolysis activity"/>
    <property type="evidence" value="ECO:0007669"/>
    <property type="project" value="InterPro"/>
</dbReference>
<comment type="caution">
    <text evidence="10">The sequence shown here is derived from an EMBL/GenBank/DDBJ whole genome shotgun (WGS) entry which is preliminary data.</text>
</comment>
<keyword evidence="7" id="KW-1133">Transmembrane helix</keyword>
<accession>A0A7J5ACD7</accession>
<evidence type="ECO:0000313" key="10">
    <source>
        <dbReference type="EMBL" id="KAB1155108.1"/>
    </source>
</evidence>
<keyword evidence="4" id="KW-0812">Transmembrane</keyword>
<dbReference type="InterPro" id="IPR027417">
    <property type="entry name" value="P-loop_NTPase"/>
</dbReference>
<dbReference type="PANTHER" id="PTHR43394:SF1">
    <property type="entry name" value="ATP-BINDING CASSETTE SUB-FAMILY B MEMBER 10, MITOCHONDRIAL"/>
    <property type="match status" value="1"/>
</dbReference>
<proteinExistence type="predicted"/>
<keyword evidence="11" id="KW-1185">Reference proteome</keyword>
<dbReference type="InterPro" id="IPR003593">
    <property type="entry name" value="AAA+_ATPase"/>
</dbReference>
<gene>
    <name evidence="10" type="ORF">F7018_13235</name>
</gene>
<dbReference type="GO" id="GO:0005524">
    <property type="term" value="F:ATP binding"/>
    <property type="evidence" value="ECO:0007669"/>
    <property type="project" value="UniProtKB-KW"/>
</dbReference>
<evidence type="ECO:0000256" key="3">
    <source>
        <dbReference type="ARBA" id="ARBA00022475"/>
    </source>
</evidence>
<dbReference type="PANTHER" id="PTHR43394">
    <property type="entry name" value="ATP-DEPENDENT PERMEASE MDL1, MITOCHONDRIAL"/>
    <property type="match status" value="1"/>
</dbReference>
<evidence type="ECO:0000259" key="9">
    <source>
        <dbReference type="PROSITE" id="PS50893"/>
    </source>
</evidence>
<dbReference type="AlphaFoldDB" id="A0A7J5ACD7"/>
<evidence type="ECO:0000256" key="8">
    <source>
        <dbReference type="ARBA" id="ARBA00023136"/>
    </source>
</evidence>
<evidence type="ECO:0000256" key="5">
    <source>
        <dbReference type="ARBA" id="ARBA00022741"/>
    </source>
</evidence>
<dbReference type="FunFam" id="3.40.50.300:FF:000299">
    <property type="entry name" value="ABC transporter ATP-binding protein/permease"/>
    <property type="match status" value="1"/>
</dbReference>
<feature type="non-terminal residue" evidence="10">
    <location>
        <position position="1"/>
    </location>
</feature>
<keyword evidence="6 10" id="KW-0067">ATP-binding</keyword>
<evidence type="ECO:0000256" key="6">
    <source>
        <dbReference type="ARBA" id="ARBA00022840"/>
    </source>
</evidence>
<dbReference type="SMART" id="SM00382">
    <property type="entry name" value="AAA"/>
    <property type="match status" value="1"/>
</dbReference>
<evidence type="ECO:0000256" key="2">
    <source>
        <dbReference type="ARBA" id="ARBA00022448"/>
    </source>
</evidence>
<dbReference type="InterPro" id="IPR036640">
    <property type="entry name" value="ABC1_TM_sf"/>
</dbReference>
<keyword evidence="3" id="KW-1003">Cell membrane</keyword>
<keyword evidence="2" id="KW-0813">Transport</keyword>
<dbReference type="Proteomes" id="UP000467305">
    <property type="component" value="Unassembled WGS sequence"/>
</dbReference>
<evidence type="ECO:0000256" key="1">
    <source>
        <dbReference type="ARBA" id="ARBA00004651"/>
    </source>
</evidence>
<protein>
    <submittedName>
        <fullName evidence="10">ATP-binding cassette domain-containing protein</fullName>
    </submittedName>
</protein>
<dbReference type="Gene3D" id="1.20.1560.10">
    <property type="entry name" value="ABC transporter type 1, transmembrane domain"/>
    <property type="match status" value="1"/>
</dbReference>
<name>A0A7J5ACD7_9FLAO</name>
<sequence length="281" mass="31257">MRDVQDAQISVDRLGEIHNMEDEENPDDEKVTNIPENAAITLKNISFRYTGGLEPVLKDLSLEIPANKTTAIVGVSGSGKTTLMKLLLGFYQVDQGDIMINNFNLKNISQKEWRRNSGVVMQEGYIFNDSIAKNIAVGEDYVDKEKLAHAIDVANISDYIEGLPLGYNTKIGSEGNGLSTGQKQRLLIARSVYKNPKFLFFDEATSALDANNEKVIMEKLNTFFANKTAVVIAHRLSTVKNAHQIVVLDKGNIIEKGSHEELIKLKGSYYHLVKNQLDLGK</sequence>
<dbReference type="Gene3D" id="3.40.50.300">
    <property type="entry name" value="P-loop containing nucleotide triphosphate hydrolases"/>
    <property type="match status" value="1"/>
</dbReference>
<dbReference type="PROSITE" id="PS50893">
    <property type="entry name" value="ABC_TRANSPORTER_2"/>
    <property type="match status" value="1"/>
</dbReference>
<feature type="domain" description="ABC transporter" evidence="9">
    <location>
        <begin position="40"/>
        <end position="275"/>
    </location>
</feature>
<evidence type="ECO:0000256" key="7">
    <source>
        <dbReference type="ARBA" id="ARBA00022989"/>
    </source>
</evidence>